<proteinExistence type="predicted"/>
<comment type="caution">
    <text evidence="1">The sequence shown here is derived from an EMBL/GenBank/DDBJ whole genome shotgun (WGS) entry which is preliminary data.</text>
</comment>
<dbReference type="Proteomes" id="UP000231246">
    <property type="component" value="Unassembled WGS sequence"/>
</dbReference>
<dbReference type="AlphaFoldDB" id="A0A2H0BXB9"/>
<evidence type="ECO:0000313" key="2">
    <source>
        <dbReference type="Proteomes" id="UP000231246"/>
    </source>
</evidence>
<reference evidence="1 2" key="1">
    <citation type="submission" date="2017-09" db="EMBL/GenBank/DDBJ databases">
        <title>Depth-based differentiation of microbial function through sediment-hosted aquifers and enrichment of novel symbionts in the deep terrestrial subsurface.</title>
        <authorList>
            <person name="Probst A.J."/>
            <person name="Ladd B."/>
            <person name="Jarett J.K."/>
            <person name="Geller-Mcgrath D.E."/>
            <person name="Sieber C.M."/>
            <person name="Emerson J.B."/>
            <person name="Anantharaman K."/>
            <person name="Thomas B.C."/>
            <person name="Malmstrom R."/>
            <person name="Stieglmeier M."/>
            <person name="Klingl A."/>
            <person name="Woyke T."/>
            <person name="Ryan C.M."/>
            <person name="Banfield J.F."/>
        </authorList>
    </citation>
    <scope>NUCLEOTIDE SEQUENCE [LARGE SCALE GENOMIC DNA]</scope>
    <source>
        <strain evidence="1">CG22_combo_CG10-13_8_21_14_all_38_20</strain>
    </source>
</reference>
<dbReference type="EMBL" id="PCTA01000022">
    <property type="protein sequence ID" value="PIP61618.1"/>
    <property type="molecule type" value="Genomic_DNA"/>
</dbReference>
<accession>A0A2H0BXB9</accession>
<protein>
    <recommendedName>
        <fullName evidence="3">Mannosyl-glycoprotein endo-beta-N-acetylglucosamidase-like domain-containing protein</fullName>
    </recommendedName>
</protein>
<gene>
    <name evidence="1" type="ORF">COW99_03145</name>
</gene>
<evidence type="ECO:0008006" key="3">
    <source>
        <dbReference type="Google" id="ProtNLM"/>
    </source>
</evidence>
<evidence type="ECO:0000313" key="1">
    <source>
        <dbReference type="EMBL" id="PIP61618.1"/>
    </source>
</evidence>
<sequence length="204" mass="22826">MVLGFIPLTTATIAISFVLLIKLPNIREVDVLLRQQAHIFNDTSPNYRVATFVPQVLGSFTEAIVAGDARPVIIRNYLERYNSPLVPYAGLFVKKADEYGLDNYLLPVAIAQQESNLGKVTPPNCHNAWGWGIHKRGTLCFESWEEGIDTYIKDFSSNYGDITEIEDENEMLQVLMAKYAPVSVESAGGAWANGVRQFLQDIRE</sequence>
<organism evidence="1 2">
    <name type="scientific">Candidatus Roizmanbacteria bacterium CG22_combo_CG10-13_8_21_14_all_38_20</name>
    <dbReference type="NCBI Taxonomy" id="1974862"/>
    <lineage>
        <taxon>Bacteria</taxon>
        <taxon>Candidatus Roizmaniibacteriota</taxon>
    </lineage>
</organism>
<name>A0A2H0BXB9_9BACT</name>